<protein>
    <submittedName>
        <fullName evidence="2">Uncharacterized protein</fullName>
    </submittedName>
</protein>
<name>A0ABV1M3T1_9NEIS</name>
<dbReference type="EMBL" id="JBEFLD010000004">
    <property type="protein sequence ID" value="MEQ6290888.1"/>
    <property type="molecule type" value="Genomic_DNA"/>
</dbReference>
<sequence length="793" mass="81991">MTDPKHSASDWNLQNLPVLTEVVDDEDVGTLDVPAFDFSAELDELARSLPPEDVPELELPPELSLDDVLGEVAGSAAGQAPTLDASKLIESLPSLDLEVDLPGELTLDDVLPGMAMAADSDGEAAENTDFAFLLDAAEAAAPVASAEAGLDALFARARFEPVLPEGDAAAEPYCVDNDETAVAVLTAQLDQFAAPAEMPDLPVDAFLVAGAADAAANVVTDGTLIPAAEPDPVWADSWQPPQLPEPADEVLPPVVSDVLAAEPPLLAEEAVVPPPEVDGSYHVSMDDFLAALQPAVTVGEAPQMATPVATELADDAANLDAASSTNAAPWDDTVVAAEALPVDAAFAVEATMSGELEAGEPGEVIAVAELPESAALSAIAEDAVLAADADWSLGEPMVPDWLAEPLAQPEVTAASLAPQGDAALPSLEAAVEAVVSMSAALPSEVPEAPAAVPVLTDVADSLADDDGWPQEMASAEPEEPTASPAMSTSPAAAPLDAADWQPEAEVPLDDEQAWPQQAEAELAPVLADSLAGAEQVLPAADEPPLESAAEVTVEAVADWSTLDAAPDAPRVHAAPPLQTISLDSLPTGVLGGGLGLASTAAAATAAAQLGAAAERLPGGEAWPLRDQLRSSADERDVELDWARDLHAEAPQRPPAMALEPEAMVMRSRRQPVPESSEPSPAVEPPFTMAPTPLPVDSADIRVESVTPPLAAGSALGNVNEDALIEALYARVLPRMKVELTLWMQDALEQQAKSLISGVMQQMKEDFDMMLAQSLKESLREALDEVAPRHSKDN</sequence>
<feature type="compositionally biased region" description="Low complexity" evidence="1">
    <location>
        <begin position="480"/>
        <end position="494"/>
    </location>
</feature>
<keyword evidence="3" id="KW-1185">Reference proteome</keyword>
<comment type="caution">
    <text evidence="2">The sequence shown here is derived from an EMBL/GenBank/DDBJ whole genome shotgun (WGS) entry which is preliminary data.</text>
</comment>
<accession>A0ABV1M3T1</accession>
<gene>
    <name evidence="2" type="ORF">ABNW52_09690</name>
</gene>
<organism evidence="2 3">
    <name type="scientific">Vogesella oryzagri</name>
    <dbReference type="NCBI Taxonomy" id="3160864"/>
    <lineage>
        <taxon>Bacteria</taxon>
        <taxon>Pseudomonadati</taxon>
        <taxon>Pseudomonadota</taxon>
        <taxon>Betaproteobacteria</taxon>
        <taxon>Neisseriales</taxon>
        <taxon>Chromobacteriaceae</taxon>
        <taxon>Vogesella</taxon>
    </lineage>
</organism>
<proteinExistence type="predicted"/>
<evidence type="ECO:0000313" key="2">
    <source>
        <dbReference type="EMBL" id="MEQ6290888.1"/>
    </source>
</evidence>
<dbReference type="RefSeq" id="WP_349586938.1">
    <property type="nucleotide sequence ID" value="NZ_JBEFLD010000004.1"/>
</dbReference>
<reference evidence="2" key="1">
    <citation type="submission" date="2024-06" db="EMBL/GenBank/DDBJ databases">
        <title>Genome sequence of Vogesella sp. MAHUQ-64.</title>
        <authorList>
            <person name="Huq M.A."/>
        </authorList>
    </citation>
    <scope>NUCLEOTIDE SEQUENCE</scope>
    <source>
        <strain evidence="2">MAHUQ-64</strain>
    </source>
</reference>
<evidence type="ECO:0000313" key="3">
    <source>
        <dbReference type="Proteomes" id="UP001433638"/>
    </source>
</evidence>
<feature type="region of interest" description="Disordered" evidence="1">
    <location>
        <begin position="463"/>
        <end position="495"/>
    </location>
</feature>
<evidence type="ECO:0000256" key="1">
    <source>
        <dbReference type="SAM" id="MobiDB-lite"/>
    </source>
</evidence>
<dbReference type="Proteomes" id="UP001433638">
    <property type="component" value="Unassembled WGS sequence"/>
</dbReference>